<dbReference type="Gene3D" id="3.40.50.150">
    <property type="entry name" value="Vaccinia Virus protein VP39"/>
    <property type="match status" value="1"/>
</dbReference>
<dbReference type="GO" id="GO:0008168">
    <property type="term" value="F:methyltransferase activity"/>
    <property type="evidence" value="ECO:0007669"/>
    <property type="project" value="TreeGrafter"/>
</dbReference>
<dbReference type="PANTHER" id="PTHR43591">
    <property type="entry name" value="METHYLTRANSFERASE"/>
    <property type="match status" value="1"/>
</dbReference>
<dbReference type="InterPro" id="IPR029063">
    <property type="entry name" value="SAM-dependent_MTases_sf"/>
</dbReference>
<reference evidence="2" key="3">
    <citation type="submission" date="2018-07" db="EMBL/GenBank/DDBJ databases">
        <authorList>
            <person name="Quirk P.G."/>
            <person name="Krulwich T.A."/>
        </authorList>
    </citation>
    <scope>NUCLEOTIDE SEQUENCE</scope>
    <source>
        <strain evidence="2">96224</strain>
    </source>
</reference>
<dbReference type="Proteomes" id="UP000053110">
    <property type="component" value="Unassembled WGS sequence"/>
</dbReference>
<protein>
    <submittedName>
        <fullName evidence="2">Bgt-2316</fullName>
    </submittedName>
</protein>
<dbReference type="PANTHER" id="PTHR43591:SF10">
    <property type="entry name" value="ABC TRANSMEMBRANE TYPE-1 DOMAIN-CONTAINING PROTEIN-RELATED"/>
    <property type="match status" value="1"/>
</dbReference>
<sequence>MDHQPVPAPPTPAPGVHGQLVNDTELNTFTIHTDDRIEIDSDADDSSSDAGYFTDSIVSATTSISSSVRDYTFENGWRYHKFREGIYNFPNDDLEQDREDMKHAMMVKLCGHKLHFAPIGTNPQNVLDIGTGTGIWAIEMGDLYSGSKVLGVDLSPIQPEWVPPNVTFVVDDIESPWLKPLNYFDYIHTRHTVMAIKNWPLLMRQAYDHLKPGGWIELQEMHHYPQCSDASMPPNYAVIQYWSRIGEALATLGINFNATLLLESMLREAGFINVSCQVLHVPIGVWPKNRTLKLVGLYWRTILIDGLQPIALGPLTRGLHWSKEDVESWLVDVKKAYLDSSVHSHIPLYIVCGQKPPG</sequence>
<accession>A0A061HC54</accession>
<name>A0A061HC54_BLUGR</name>
<evidence type="ECO:0000313" key="2">
    <source>
        <dbReference type="EMBL" id="SUZ13543.1"/>
    </source>
</evidence>
<evidence type="ECO:0000313" key="3">
    <source>
        <dbReference type="Proteomes" id="UP000053110"/>
    </source>
</evidence>
<dbReference type="HOGENOM" id="CLU_010595_7_1_1"/>
<dbReference type="SUPFAM" id="SSF53335">
    <property type="entry name" value="S-adenosyl-L-methionine-dependent methyltransferases"/>
    <property type="match status" value="1"/>
</dbReference>
<dbReference type="AlphaFoldDB" id="A0A061HC54"/>
<dbReference type="CDD" id="cd02440">
    <property type="entry name" value="AdoMet_MTases"/>
    <property type="match status" value="1"/>
</dbReference>
<proteinExistence type="predicted"/>
<gene>
    <name evidence="1" type="ORF">BGT96224_2316</name>
    <name evidence="2" type="ORF">BGT96224V2_LOCUS6697</name>
</gene>
<organism evidence="2">
    <name type="scientific">Blumeria graminis f. sp. tritici 96224</name>
    <dbReference type="NCBI Taxonomy" id="1268274"/>
    <lineage>
        <taxon>Eukaryota</taxon>
        <taxon>Fungi</taxon>
        <taxon>Dikarya</taxon>
        <taxon>Ascomycota</taxon>
        <taxon>Pezizomycotina</taxon>
        <taxon>Leotiomycetes</taxon>
        <taxon>Erysiphales</taxon>
        <taxon>Erysiphaceae</taxon>
        <taxon>Blumeria</taxon>
    </lineage>
</organism>
<dbReference type="EMBL" id="UIGY01000241">
    <property type="protein sequence ID" value="SUZ13543.1"/>
    <property type="molecule type" value="Genomic_DNA"/>
</dbReference>
<reference evidence="1" key="2">
    <citation type="submission" date="2013-01" db="EMBL/GenBank/DDBJ databases">
        <title>The wheat powdery mildew genome reveals unique evolution of an obligate biotroph.</title>
        <authorList>
            <person name="Oberhaensli S."/>
            <person name="Wicker T."/>
            <person name="Keller B."/>
        </authorList>
    </citation>
    <scope>NUCLEOTIDE SEQUENCE</scope>
    <source>
        <strain evidence="1">96224</strain>
    </source>
</reference>
<dbReference type="EMBL" id="KE375212">
    <property type="protein sequence ID" value="EPQ61856.1"/>
    <property type="molecule type" value="Genomic_DNA"/>
</dbReference>
<evidence type="ECO:0000313" key="1">
    <source>
        <dbReference type="EMBL" id="EPQ61856.1"/>
    </source>
</evidence>
<reference evidence="3" key="1">
    <citation type="journal article" date="2013" name="Nat. Genet.">
        <title>The wheat powdery mildew genome shows the unique evolution of an obligate biotroph.</title>
        <authorList>
            <person name="Wicker T."/>
            <person name="Oberhaensli S."/>
            <person name="Parlange F."/>
            <person name="Buchmann J.P."/>
            <person name="Shatalina M."/>
            <person name="Roffler S."/>
            <person name="Ben-David R."/>
            <person name="Dolezel J."/>
            <person name="Simkova H."/>
            <person name="Schulze-Lefert P."/>
            <person name="Spanu P.D."/>
            <person name="Bruggmann R."/>
            <person name="Amselem J."/>
            <person name="Quesneville H."/>
            <person name="Ver Loren van Themaat E."/>
            <person name="Paape T."/>
            <person name="Shimizu K.K."/>
            <person name="Keller B."/>
        </authorList>
    </citation>
    <scope>NUCLEOTIDE SEQUENCE [LARGE SCALE GENOMIC DNA]</scope>
    <source>
        <strain evidence="3">96224</strain>
    </source>
</reference>
<dbReference type="Pfam" id="PF13489">
    <property type="entry name" value="Methyltransf_23"/>
    <property type="match status" value="1"/>
</dbReference>
<dbReference type="OrthoDB" id="184880at2759"/>